<feature type="compositionally biased region" description="Acidic residues" evidence="1">
    <location>
        <begin position="57"/>
        <end position="99"/>
    </location>
</feature>
<name>A0ABR3R1U3_9PLEO</name>
<organism evidence="2 3">
    <name type="scientific">Nothophoma quercina</name>
    <dbReference type="NCBI Taxonomy" id="749835"/>
    <lineage>
        <taxon>Eukaryota</taxon>
        <taxon>Fungi</taxon>
        <taxon>Dikarya</taxon>
        <taxon>Ascomycota</taxon>
        <taxon>Pezizomycotina</taxon>
        <taxon>Dothideomycetes</taxon>
        <taxon>Pleosporomycetidae</taxon>
        <taxon>Pleosporales</taxon>
        <taxon>Pleosporineae</taxon>
        <taxon>Didymellaceae</taxon>
        <taxon>Nothophoma</taxon>
    </lineage>
</organism>
<dbReference type="Proteomes" id="UP001521222">
    <property type="component" value="Unassembled WGS sequence"/>
</dbReference>
<evidence type="ECO:0000313" key="2">
    <source>
        <dbReference type="EMBL" id="KAL1598405.1"/>
    </source>
</evidence>
<evidence type="ECO:0000313" key="3">
    <source>
        <dbReference type="Proteomes" id="UP001521222"/>
    </source>
</evidence>
<sequence length="159" mass="15737">MALELGRTPDAVPSENVVVRLDVRVEESDAGGTVAEEVSLSAVLLSIALDSSGVASEDGEDEEAGADDSGAGEEEGGVTDADEGADIAEEAGPAEESAELLEGGATLDDAIGELLGTGLLDAVMLDAGMLDAGDGLEGWLEGGCGDSLEEGSEIALLSS</sequence>
<keyword evidence="3" id="KW-1185">Reference proteome</keyword>
<accession>A0ABR3R1U3</accession>
<feature type="region of interest" description="Disordered" evidence="1">
    <location>
        <begin position="52"/>
        <end position="99"/>
    </location>
</feature>
<reference evidence="2 3" key="1">
    <citation type="submission" date="2024-02" db="EMBL/GenBank/DDBJ databases">
        <title>De novo assembly and annotation of 12 fungi associated with fruit tree decline syndrome in Ontario, Canada.</title>
        <authorList>
            <person name="Sulman M."/>
            <person name="Ellouze W."/>
            <person name="Ilyukhin E."/>
        </authorList>
    </citation>
    <scope>NUCLEOTIDE SEQUENCE [LARGE SCALE GENOMIC DNA]</scope>
    <source>
        <strain evidence="2 3">M97-236</strain>
    </source>
</reference>
<protein>
    <submittedName>
        <fullName evidence="2">Uncharacterized protein</fullName>
    </submittedName>
</protein>
<gene>
    <name evidence="2" type="ORF">SLS59_006689</name>
</gene>
<evidence type="ECO:0000256" key="1">
    <source>
        <dbReference type="SAM" id="MobiDB-lite"/>
    </source>
</evidence>
<comment type="caution">
    <text evidence="2">The sequence shown here is derived from an EMBL/GenBank/DDBJ whole genome shotgun (WGS) entry which is preliminary data.</text>
</comment>
<dbReference type="EMBL" id="JAKIXB020000022">
    <property type="protein sequence ID" value="KAL1598405.1"/>
    <property type="molecule type" value="Genomic_DNA"/>
</dbReference>
<proteinExistence type="predicted"/>